<dbReference type="Pfam" id="PF19055">
    <property type="entry name" value="ABC2_membrane_7"/>
    <property type="match status" value="1"/>
</dbReference>
<dbReference type="InterPro" id="IPR043926">
    <property type="entry name" value="ABCG_dom"/>
</dbReference>
<dbReference type="InterPro" id="IPR050352">
    <property type="entry name" value="ABCG_transporters"/>
</dbReference>
<dbReference type="PANTHER" id="PTHR48041:SF139">
    <property type="entry name" value="PROTEIN SCARLET"/>
    <property type="match status" value="1"/>
</dbReference>
<proteinExistence type="predicted"/>
<evidence type="ECO:0000259" key="7">
    <source>
        <dbReference type="Pfam" id="PF19055"/>
    </source>
</evidence>
<gene>
    <name evidence="8" type="ORF">GCK32_017955</name>
</gene>
<keyword evidence="9" id="KW-1185">Reference proteome</keyword>
<dbReference type="GO" id="GO:0005886">
    <property type="term" value="C:plasma membrane"/>
    <property type="evidence" value="ECO:0007669"/>
    <property type="project" value="TreeGrafter"/>
</dbReference>
<evidence type="ECO:0000256" key="1">
    <source>
        <dbReference type="ARBA" id="ARBA00004141"/>
    </source>
</evidence>
<accession>A0AAN8FQ45</accession>
<evidence type="ECO:0000256" key="4">
    <source>
        <dbReference type="ARBA" id="ARBA00022989"/>
    </source>
</evidence>
<keyword evidence="5" id="KW-0472">Membrane</keyword>
<dbReference type="SUPFAM" id="SSF52540">
    <property type="entry name" value="P-loop containing nucleoside triphosphate hydrolases"/>
    <property type="match status" value="1"/>
</dbReference>
<dbReference type="EMBL" id="WIXE01005708">
    <property type="protein sequence ID" value="KAK5981945.1"/>
    <property type="molecule type" value="Genomic_DNA"/>
</dbReference>
<dbReference type="PANTHER" id="PTHR48041">
    <property type="entry name" value="ABC TRANSPORTER G FAMILY MEMBER 28"/>
    <property type="match status" value="1"/>
</dbReference>
<evidence type="ECO:0000256" key="3">
    <source>
        <dbReference type="ARBA" id="ARBA00022692"/>
    </source>
</evidence>
<evidence type="ECO:0000313" key="9">
    <source>
        <dbReference type="Proteomes" id="UP001331761"/>
    </source>
</evidence>
<feature type="non-terminal residue" evidence="8">
    <location>
        <position position="1"/>
    </location>
</feature>
<reference evidence="8 9" key="1">
    <citation type="submission" date="2019-10" db="EMBL/GenBank/DDBJ databases">
        <title>Assembly and Annotation for the nematode Trichostrongylus colubriformis.</title>
        <authorList>
            <person name="Martin J."/>
        </authorList>
    </citation>
    <scope>NUCLEOTIDE SEQUENCE [LARGE SCALE GENOMIC DNA]</scope>
    <source>
        <strain evidence="8">G859</strain>
        <tissue evidence="8">Whole worm</tissue>
    </source>
</reference>
<dbReference type="Gene3D" id="3.40.50.300">
    <property type="entry name" value="P-loop containing nucleotide triphosphate hydrolases"/>
    <property type="match status" value="1"/>
</dbReference>
<keyword evidence="4" id="KW-1133">Transmembrane helix</keyword>
<sequence>KRVAFASEILTNPPILLCDEPTSGLDSFLAIQLVKVLKKLAATKSMTIVFTIHQPSSQVYELFDRVYMMADGRVAFCGKQDSAERFWSQLGRPLPRNFNPADHYISSLSTKNPERSGHRSSKTKAGFFSIIS</sequence>
<keyword evidence="3" id="KW-0812">Transmembrane</keyword>
<name>A0AAN8FQ45_TRICO</name>
<feature type="domain" description="ABC transporter family G" evidence="7">
    <location>
        <begin position="53"/>
        <end position="109"/>
    </location>
</feature>
<keyword evidence="2" id="KW-0813">Transport</keyword>
<feature type="region of interest" description="Disordered" evidence="6">
    <location>
        <begin position="108"/>
        <end position="132"/>
    </location>
</feature>
<dbReference type="InterPro" id="IPR027417">
    <property type="entry name" value="P-loop_NTPase"/>
</dbReference>
<protein>
    <submittedName>
        <fullName evidence="8">White protein</fullName>
    </submittedName>
</protein>
<evidence type="ECO:0000256" key="6">
    <source>
        <dbReference type="SAM" id="MobiDB-lite"/>
    </source>
</evidence>
<dbReference type="GO" id="GO:0140359">
    <property type="term" value="F:ABC-type transporter activity"/>
    <property type="evidence" value="ECO:0007669"/>
    <property type="project" value="InterPro"/>
</dbReference>
<evidence type="ECO:0000256" key="2">
    <source>
        <dbReference type="ARBA" id="ARBA00022448"/>
    </source>
</evidence>
<organism evidence="8 9">
    <name type="scientific">Trichostrongylus colubriformis</name>
    <name type="common">Black scour worm</name>
    <dbReference type="NCBI Taxonomy" id="6319"/>
    <lineage>
        <taxon>Eukaryota</taxon>
        <taxon>Metazoa</taxon>
        <taxon>Ecdysozoa</taxon>
        <taxon>Nematoda</taxon>
        <taxon>Chromadorea</taxon>
        <taxon>Rhabditida</taxon>
        <taxon>Rhabditina</taxon>
        <taxon>Rhabditomorpha</taxon>
        <taxon>Strongyloidea</taxon>
        <taxon>Trichostrongylidae</taxon>
        <taxon>Trichostrongylus</taxon>
    </lineage>
</organism>
<comment type="caution">
    <text evidence="8">The sequence shown here is derived from an EMBL/GenBank/DDBJ whole genome shotgun (WGS) entry which is preliminary data.</text>
</comment>
<evidence type="ECO:0000313" key="8">
    <source>
        <dbReference type="EMBL" id="KAK5981945.1"/>
    </source>
</evidence>
<comment type="subcellular location">
    <subcellularLocation>
        <location evidence="1">Membrane</location>
        <topology evidence="1">Multi-pass membrane protein</topology>
    </subcellularLocation>
</comment>
<dbReference type="AlphaFoldDB" id="A0AAN8FQ45"/>
<evidence type="ECO:0000256" key="5">
    <source>
        <dbReference type="ARBA" id="ARBA00023136"/>
    </source>
</evidence>
<dbReference type="Proteomes" id="UP001331761">
    <property type="component" value="Unassembled WGS sequence"/>
</dbReference>